<name>A0A392U705_9FABA</name>
<accession>A0A392U705</accession>
<proteinExistence type="predicted"/>
<dbReference type="EMBL" id="LXQA010753224">
    <property type="protein sequence ID" value="MCI69291.1"/>
    <property type="molecule type" value="Genomic_DNA"/>
</dbReference>
<keyword evidence="2" id="KW-1185">Reference proteome</keyword>
<organism evidence="1 2">
    <name type="scientific">Trifolium medium</name>
    <dbReference type="NCBI Taxonomy" id="97028"/>
    <lineage>
        <taxon>Eukaryota</taxon>
        <taxon>Viridiplantae</taxon>
        <taxon>Streptophyta</taxon>
        <taxon>Embryophyta</taxon>
        <taxon>Tracheophyta</taxon>
        <taxon>Spermatophyta</taxon>
        <taxon>Magnoliopsida</taxon>
        <taxon>eudicotyledons</taxon>
        <taxon>Gunneridae</taxon>
        <taxon>Pentapetalae</taxon>
        <taxon>rosids</taxon>
        <taxon>fabids</taxon>
        <taxon>Fabales</taxon>
        <taxon>Fabaceae</taxon>
        <taxon>Papilionoideae</taxon>
        <taxon>50 kb inversion clade</taxon>
        <taxon>NPAAA clade</taxon>
        <taxon>Hologalegina</taxon>
        <taxon>IRL clade</taxon>
        <taxon>Trifolieae</taxon>
        <taxon>Trifolium</taxon>
    </lineage>
</organism>
<sequence>ARRAGVLACCAGQLLMAWEASVSCASRRLVWRGAPVSKD</sequence>
<evidence type="ECO:0000313" key="2">
    <source>
        <dbReference type="Proteomes" id="UP000265520"/>
    </source>
</evidence>
<protein>
    <submittedName>
        <fullName evidence="1">Uncharacterized protein</fullName>
    </submittedName>
</protein>
<dbReference type="Proteomes" id="UP000265520">
    <property type="component" value="Unassembled WGS sequence"/>
</dbReference>
<reference evidence="1 2" key="1">
    <citation type="journal article" date="2018" name="Front. Plant Sci.">
        <title>Red Clover (Trifolium pratense) and Zigzag Clover (T. medium) - A Picture of Genomic Similarities and Differences.</title>
        <authorList>
            <person name="Dluhosova J."/>
            <person name="Istvanek J."/>
            <person name="Nedelnik J."/>
            <person name="Repkova J."/>
        </authorList>
    </citation>
    <scope>NUCLEOTIDE SEQUENCE [LARGE SCALE GENOMIC DNA]</scope>
    <source>
        <strain evidence="2">cv. 10/8</strain>
        <tissue evidence="1">Leaf</tissue>
    </source>
</reference>
<feature type="non-terminal residue" evidence="1">
    <location>
        <position position="1"/>
    </location>
</feature>
<dbReference type="AlphaFoldDB" id="A0A392U705"/>
<evidence type="ECO:0000313" key="1">
    <source>
        <dbReference type="EMBL" id="MCI69291.1"/>
    </source>
</evidence>
<comment type="caution">
    <text evidence="1">The sequence shown here is derived from an EMBL/GenBank/DDBJ whole genome shotgun (WGS) entry which is preliminary data.</text>
</comment>